<organism evidence="1 2">
    <name type="scientific">Candidatus Enterococcus clewellii</name>
    <dbReference type="NCBI Taxonomy" id="1834193"/>
    <lineage>
        <taxon>Bacteria</taxon>
        <taxon>Bacillati</taxon>
        <taxon>Bacillota</taxon>
        <taxon>Bacilli</taxon>
        <taxon>Lactobacillales</taxon>
        <taxon>Enterococcaceae</taxon>
        <taxon>Enterococcus</taxon>
    </lineage>
</organism>
<reference evidence="1" key="2">
    <citation type="submission" date="2024-03" db="EMBL/GenBank/DDBJ databases">
        <title>The Genome Sequence of Enterococcus sp. DIV0242b.</title>
        <authorList>
            <consortium name="The Broad Institute Genomics Platform"/>
            <consortium name="The Broad Institute Microbial Omics Core"/>
            <consortium name="The Broad Institute Genomic Center for Infectious Diseases"/>
            <person name="Earl A."/>
            <person name="Manson A."/>
            <person name="Gilmore M."/>
            <person name="Schwartman J."/>
            <person name="Shea T."/>
            <person name="Abouelleil A."/>
            <person name="Cao P."/>
            <person name="Chapman S."/>
            <person name="Cusick C."/>
            <person name="Young S."/>
            <person name="Neafsey D."/>
            <person name="Nusbaum C."/>
            <person name="Birren B."/>
        </authorList>
    </citation>
    <scope>NUCLEOTIDE SEQUENCE</scope>
    <source>
        <strain evidence="1">9E7_DIV0242</strain>
    </source>
</reference>
<protein>
    <submittedName>
        <fullName evidence="1">Uncharacterized protein</fullName>
    </submittedName>
</protein>
<reference evidence="1" key="1">
    <citation type="submission" date="2017-05" db="EMBL/GenBank/DDBJ databases">
        <authorList>
            <consortium name="The Broad Institute Genomics Platform"/>
            <consortium name="The Broad Institute Genomic Center for Infectious Diseases"/>
            <person name="Earl A."/>
            <person name="Manson A."/>
            <person name="Schwartman J."/>
            <person name="Gilmore M."/>
            <person name="Abouelleil A."/>
            <person name="Cao P."/>
            <person name="Chapman S."/>
            <person name="Cusick C."/>
            <person name="Shea T."/>
            <person name="Young S."/>
            <person name="Neafsey D."/>
            <person name="Nusbaum C."/>
            <person name="Birren B."/>
        </authorList>
    </citation>
    <scope>NUCLEOTIDE SEQUENCE</scope>
    <source>
        <strain evidence="1">9E7_DIV0242</strain>
    </source>
</reference>
<evidence type="ECO:0000313" key="2">
    <source>
        <dbReference type="Proteomes" id="UP000195141"/>
    </source>
</evidence>
<dbReference type="EMBL" id="CP147247">
    <property type="protein sequence ID" value="WYJ89155.1"/>
    <property type="molecule type" value="Genomic_DNA"/>
</dbReference>
<proteinExistence type="predicted"/>
<dbReference type="RefSeq" id="WP_339101936.1">
    <property type="nucleotide sequence ID" value="NZ_CP147247.1"/>
</dbReference>
<dbReference type="AlphaFoldDB" id="A0AAQ3VX11"/>
<name>A0AAQ3VX11_9ENTE</name>
<keyword evidence="2" id="KW-1185">Reference proteome</keyword>
<dbReference type="Proteomes" id="UP000195141">
    <property type="component" value="Chromosome"/>
</dbReference>
<sequence>MAKRVKKNEMEIVKKYFDALDELEGVVQNRNGSGAIGEWIACQIHKDLVLEKNKRNEGFDGKKEGKKVEVKLFDSKIRTNIIINDSQKFDDLIVVVRKGSYLDVQKEKEPVDFFVHYIEDYSKKYGNANVAKRILEKNKPEEFSFIENNMKP</sequence>
<evidence type="ECO:0000313" key="1">
    <source>
        <dbReference type="EMBL" id="WYJ89155.1"/>
    </source>
</evidence>
<accession>A0AAQ3VX11</accession>
<gene>
    <name evidence="1" type="ORF">A5888_000874</name>
</gene>